<gene>
    <name evidence="9" type="ORF">HNQ52_002454</name>
</gene>
<dbReference type="PANTHER" id="PTHR33751:SF9">
    <property type="entry name" value="CYTOCHROME C4"/>
    <property type="match status" value="1"/>
</dbReference>
<dbReference type="Pfam" id="PF00034">
    <property type="entry name" value="Cytochrom_C"/>
    <property type="match status" value="2"/>
</dbReference>
<evidence type="ECO:0000313" key="10">
    <source>
        <dbReference type="Proteomes" id="UP000521199"/>
    </source>
</evidence>
<reference evidence="9 10" key="1">
    <citation type="submission" date="2020-08" db="EMBL/GenBank/DDBJ databases">
        <title>Genomic Encyclopedia of Type Strains, Phase IV (KMG-IV): sequencing the most valuable type-strain genomes for metagenomic binning, comparative biology and taxonomic classification.</title>
        <authorList>
            <person name="Goeker M."/>
        </authorList>
    </citation>
    <scope>NUCLEOTIDE SEQUENCE [LARGE SCALE GENOMIC DNA]</scope>
    <source>
        <strain evidence="9 10">DSM 24163</strain>
    </source>
</reference>
<dbReference type="EMBL" id="JACHHP010000004">
    <property type="protein sequence ID" value="MBB5208904.1"/>
    <property type="molecule type" value="Genomic_DNA"/>
</dbReference>
<keyword evidence="1" id="KW-0813">Transport</keyword>
<evidence type="ECO:0000313" key="9">
    <source>
        <dbReference type="EMBL" id="MBB5208904.1"/>
    </source>
</evidence>
<keyword evidence="2 6" id="KW-0349">Heme</keyword>
<dbReference type="InterPro" id="IPR050597">
    <property type="entry name" value="Cytochrome_c_Oxidase_Subunit"/>
</dbReference>
<evidence type="ECO:0000256" key="4">
    <source>
        <dbReference type="ARBA" id="ARBA00022982"/>
    </source>
</evidence>
<evidence type="ECO:0000256" key="1">
    <source>
        <dbReference type="ARBA" id="ARBA00022448"/>
    </source>
</evidence>
<dbReference type="SUPFAM" id="SSF46626">
    <property type="entry name" value="Cytochrome c"/>
    <property type="match status" value="2"/>
</dbReference>
<feature type="domain" description="Cytochrome c" evidence="8">
    <location>
        <begin position="58"/>
        <end position="136"/>
    </location>
</feature>
<proteinExistence type="predicted"/>
<organism evidence="9 10">
    <name type="scientific">Chiayiivirga flava</name>
    <dbReference type="NCBI Taxonomy" id="659595"/>
    <lineage>
        <taxon>Bacteria</taxon>
        <taxon>Pseudomonadati</taxon>
        <taxon>Pseudomonadota</taxon>
        <taxon>Gammaproteobacteria</taxon>
        <taxon>Lysobacterales</taxon>
        <taxon>Lysobacteraceae</taxon>
        <taxon>Chiayiivirga</taxon>
    </lineage>
</organism>
<evidence type="ECO:0000256" key="5">
    <source>
        <dbReference type="ARBA" id="ARBA00023004"/>
    </source>
</evidence>
<protein>
    <submittedName>
        <fullName evidence="9">Cytochrome c553</fullName>
    </submittedName>
</protein>
<evidence type="ECO:0000256" key="3">
    <source>
        <dbReference type="ARBA" id="ARBA00022723"/>
    </source>
</evidence>
<name>A0A7W8D6N2_9GAMM</name>
<keyword evidence="10" id="KW-1185">Reference proteome</keyword>
<dbReference type="PROSITE" id="PS51007">
    <property type="entry name" value="CYTC"/>
    <property type="match status" value="2"/>
</dbReference>
<dbReference type="Gene3D" id="1.10.760.10">
    <property type="entry name" value="Cytochrome c-like domain"/>
    <property type="match status" value="2"/>
</dbReference>
<dbReference type="InterPro" id="IPR009056">
    <property type="entry name" value="Cyt_c-like_dom"/>
</dbReference>
<evidence type="ECO:0000256" key="7">
    <source>
        <dbReference type="SAM" id="SignalP"/>
    </source>
</evidence>
<dbReference type="InterPro" id="IPR036909">
    <property type="entry name" value="Cyt_c-like_dom_sf"/>
</dbReference>
<keyword evidence="3 6" id="KW-0479">Metal-binding</keyword>
<keyword evidence="5 6" id="KW-0408">Iron</keyword>
<feature type="signal peptide" evidence="7">
    <location>
        <begin position="1"/>
        <end position="25"/>
    </location>
</feature>
<evidence type="ECO:0000256" key="2">
    <source>
        <dbReference type="ARBA" id="ARBA00022617"/>
    </source>
</evidence>
<accession>A0A7W8D6N2</accession>
<dbReference type="PANTHER" id="PTHR33751">
    <property type="entry name" value="CBB3-TYPE CYTOCHROME C OXIDASE SUBUNIT FIXP"/>
    <property type="match status" value="1"/>
</dbReference>
<comment type="caution">
    <text evidence="9">The sequence shown here is derived from an EMBL/GenBank/DDBJ whole genome shotgun (WGS) entry which is preliminary data.</text>
</comment>
<feature type="chain" id="PRO_5030942744" evidence="7">
    <location>
        <begin position="26"/>
        <end position="259"/>
    </location>
</feature>
<dbReference type="GO" id="GO:0020037">
    <property type="term" value="F:heme binding"/>
    <property type="evidence" value="ECO:0007669"/>
    <property type="project" value="InterPro"/>
</dbReference>
<feature type="domain" description="Cytochrome c" evidence="8">
    <location>
        <begin position="156"/>
        <end position="250"/>
    </location>
</feature>
<dbReference type="GO" id="GO:0009055">
    <property type="term" value="F:electron transfer activity"/>
    <property type="evidence" value="ECO:0007669"/>
    <property type="project" value="InterPro"/>
</dbReference>
<dbReference type="GO" id="GO:0046872">
    <property type="term" value="F:metal ion binding"/>
    <property type="evidence" value="ECO:0007669"/>
    <property type="project" value="UniProtKB-KW"/>
</dbReference>
<evidence type="ECO:0000256" key="6">
    <source>
        <dbReference type="PROSITE-ProRule" id="PRU00433"/>
    </source>
</evidence>
<dbReference type="RefSeq" id="WP_183961451.1">
    <property type="nucleotide sequence ID" value="NZ_JACHHP010000004.1"/>
</dbReference>
<keyword evidence="4" id="KW-0249">Electron transport</keyword>
<keyword evidence="7" id="KW-0732">Signal</keyword>
<evidence type="ECO:0000259" key="8">
    <source>
        <dbReference type="PROSITE" id="PS51007"/>
    </source>
</evidence>
<dbReference type="Proteomes" id="UP000521199">
    <property type="component" value="Unassembled WGS sequence"/>
</dbReference>
<dbReference type="AlphaFoldDB" id="A0A7W8D6N2"/>
<sequence length="259" mass="26820">MSFRRYSGTVGVLTLGLGLAFGALAQTEPAPAQVIAQPEAVPAEVTQLSDAHGPAQPGDAAAGAGKAAACAACHGVDGNSVDPQYPKLAGQNERYIARQLALYKSGGRENAIMVGFASTLSPQDMRDLGAHFASQTVRAGIADETPIADGPNKDRKFYEVGQALYRGGDAKRGIPACMACHGPTGHGNAGAAYPALAGQHAGYTALALQHFREGKVWGKNETLNTIMGDVARPLTDEEIQALSTYIEGLHPVVDAVATQ</sequence>